<dbReference type="Gramene" id="KZN07432">
    <property type="protein sequence ID" value="KZN07432"/>
    <property type="gene ID" value="DCAR_008269"/>
</dbReference>
<accession>A0A166F7I0</accession>
<proteinExistence type="predicted"/>
<reference evidence="1" key="1">
    <citation type="journal article" date="2016" name="Nat. Genet.">
        <title>A high-quality carrot genome assembly provides new insights into carotenoid accumulation and asterid genome evolution.</title>
        <authorList>
            <person name="Iorizzo M."/>
            <person name="Ellison S."/>
            <person name="Senalik D."/>
            <person name="Zeng P."/>
            <person name="Satapoomin P."/>
            <person name="Huang J."/>
            <person name="Bowman M."/>
            <person name="Iovene M."/>
            <person name="Sanseverino W."/>
            <person name="Cavagnaro P."/>
            <person name="Yildiz M."/>
            <person name="Macko-Podgorni A."/>
            <person name="Moranska E."/>
            <person name="Grzebelus E."/>
            <person name="Grzebelus D."/>
            <person name="Ashrafi H."/>
            <person name="Zheng Z."/>
            <person name="Cheng S."/>
            <person name="Spooner D."/>
            <person name="Van Deynze A."/>
            <person name="Simon P."/>
        </authorList>
    </citation>
    <scope>NUCLEOTIDE SEQUENCE [LARGE SCALE GENOMIC DNA]</scope>
    <source>
        <tissue evidence="1">Leaf</tissue>
    </source>
</reference>
<organism evidence="1">
    <name type="scientific">Daucus carota subsp. sativus</name>
    <name type="common">Carrot</name>
    <dbReference type="NCBI Taxonomy" id="79200"/>
    <lineage>
        <taxon>Eukaryota</taxon>
        <taxon>Viridiplantae</taxon>
        <taxon>Streptophyta</taxon>
        <taxon>Embryophyta</taxon>
        <taxon>Tracheophyta</taxon>
        <taxon>Spermatophyta</taxon>
        <taxon>Magnoliopsida</taxon>
        <taxon>eudicotyledons</taxon>
        <taxon>Gunneridae</taxon>
        <taxon>Pentapetalae</taxon>
        <taxon>asterids</taxon>
        <taxon>campanulids</taxon>
        <taxon>Apiales</taxon>
        <taxon>Apiaceae</taxon>
        <taxon>Apioideae</taxon>
        <taxon>Scandiceae</taxon>
        <taxon>Daucinae</taxon>
        <taxon>Daucus</taxon>
        <taxon>Daucus sect. Daucus</taxon>
    </lineage>
</organism>
<dbReference type="EMBL" id="LNRQ01000002">
    <property type="protein sequence ID" value="KZN07432.1"/>
    <property type="molecule type" value="Genomic_DNA"/>
</dbReference>
<comment type="caution">
    <text evidence="1">The sequence shown here is derived from an EMBL/GenBank/DDBJ whole genome shotgun (WGS) entry which is preliminary data.</text>
</comment>
<gene>
    <name evidence="1" type="ORF">DCAR_008269</name>
</gene>
<evidence type="ECO:0000313" key="1">
    <source>
        <dbReference type="EMBL" id="KZN07432.1"/>
    </source>
</evidence>
<name>A0A166F7I0_DAUCS</name>
<protein>
    <submittedName>
        <fullName evidence="1">Uncharacterized protein</fullName>
    </submittedName>
</protein>
<dbReference type="AlphaFoldDB" id="A0A166F7I0"/>
<sequence length="85" mass="9299">MASCCWSIIIELSSVYSIIMASSSNIIQAMSNIILEDEDGGIAIEAVEGGEKTELAHGFDAKHGIMKARKENIYQRDTHPKSSQK</sequence>